<dbReference type="EMBL" id="FOGU01000004">
    <property type="protein sequence ID" value="SES00830.1"/>
    <property type="molecule type" value="Genomic_DNA"/>
</dbReference>
<feature type="transmembrane region" description="Helical" evidence="1">
    <location>
        <begin position="61"/>
        <end position="93"/>
    </location>
</feature>
<dbReference type="STRING" id="641238.SAMN04490244_104387"/>
<dbReference type="OrthoDB" id="7629477at2"/>
<dbReference type="RefSeq" id="WP_092692382.1">
    <property type="nucleotide sequence ID" value="NZ_CBDDGO010000004.1"/>
</dbReference>
<name>A0A1H9TTX9_9RHOB</name>
<gene>
    <name evidence="2" type="ORF">SAMN04490244_104387</name>
</gene>
<keyword evidence="1" id="KW-0472">Membrane</keyword>
<protein>
    <submittedName>
        <fullName evidence="2">Rod shape-determining protein MreD</fullName>
    </submittedName>
</protein>
<proteinExistence type="predicted"/>
<evidence type="ECO:0000256" key="1">
    <source>
        <dbReference type="SAM" id="Phobius"/>
    </source>
</evidence>
<accession>A0A1H9TTX9</accession>
<keyword evidence="3" id="KW-1185">Reference proteome</keyword>
<sequence length="179" mass="19610">MGDAVSTQRLVYQCLFAAVAALLIFVQILPFRIGARNVPGPDLIVLLCFAWVLRRPDYVPMLLVAAVVFAADLLLLRPPGLWAALTVLGLEFLRSREQFSRDLPFLLEWAMVAGVLAAMTLARSLLMAIAFLDQPPIMLYVMQMTVSILSYPIAVLVSRHVLGVGKVAPGEVDALGHRL</sequence>
<dbReference type="Proteomes" id="UP000198885">
    <property type="component" value="Unassembled WGS sequence"/>
</dbReference>
<evidence type="ECO:0000313" key="2">
    <source>
        <dbReference type="EMBL" id="SES00830.1"/>
    </source>
</evidence>
<reference evidence="2 3" key="1">
    <citation type="submission" date="2016-10" db="EMBL/GenBank/DDBJ databases">
        <authorList>
            <person name="de Groot N.N."/>
        </authorList>
    </citation>
    <scope>NUCLEOTIDE SEQUENCE [LARGE SCALE GENOMIC DNA]</scope>
    <source>
        <strain evidence="2 3">DSM 23042</strain>
    </source>
</reference>
<keyword evidence="1" id="KW-1133">Transmembrane helix</keyword>
<dbReference type="AlphaFoldDB" id="A0A1H9TTX9"/>
<organism evidence="2 3">
    <name type="scientific">Tranquillimonas rosea</name>
    <dbReference type="NCBI Taxonomy" id="641238"/>
    <lineage>
        <taxon>Bacteria</taxon>
        <taxon>Pseudomonadati</taxon>
        <taxon>Pseudomonadota</taxon>
        <taxon>Alphaproteobacteria</taxon>
        <taxon>Rhodobacterales</taxon>
        <taxon>Roseobacteraceae</taxon>
        <taxon>Tranquillimonas</taxon>
    </lineage>
</organism>
<feature type="transmembrane region" description="Helical" evidence="1">
    <location>
        <begin position="137"/>
        <end position="157"/>
    </location>
</feature>
<feature type="transmembrane region" description="Helical" evidence="1">
    <location>
        <begin position="105"/>
        <end position="131"/>
    </location>
</feature>
<keyword evidence="1" id="KW-0812">Transmembrane</keyword>
<evidence type="ECO:0000313" key="3">
    <source>
        <dbReference type="Proteomes" id="UP000198885"/>
    </source>
</evidence>
<feature type="transmembrane region" description="Helical" evidence="1">
    <location>
        <begin position="12"/>
        <end position="33"/>
    </location>
</feature>